<dbReference type="InterPro" id="IPR011011">
    <property type="entry name" value="Znf_FYVE_PHD"/>
</dbReference>
<protein>
    <recommendedName>
        <fullName evidence="4">FYVE-type domain-containing protein</fullName>
    </recommendedName>
</protein>
<proteinExistence type="predicted"/>
<accession>A0A080Z0X4</accession>
<dbReference type="PANTHER" id="PTHR13510">
    <property type="entry name" value="FYVE-FINGER-CONTAINING RAB5 EFFECTOR PROTEIN RABENOSYN-5-RELATED"/>
    <property type="match status" value="1"/>
</dbReference>
<dbReference type="Gene3D" id="3.30.530.20">
    <property type="match status" value="1"/>
</dbReference>
<comment type="caution">
    <text evidence="2">The sequence shown here is derived from an EMBL/GenBank/DDBJ whole genome shotgun (WGS) entry which is preliminary data.</text>
</comment>
<dbReference type="SUPFAM" id="SSF57903">
    <property type="entry name" value="FYVE/PHD zinc finger"/>
    <property type="match status" value="1"/>
</dbReference>
<gene>
    <name evidence="2" type="ORF">F444_21495</name>
</gene>
<dbReference type="PANTHER" id="PTHR13510:SF44">
    <property type="entry name" value="RABENOSYN-5"/>
    <property type="match status" value="1"/>
</dbReference>
<dbReference type="AlphaFoldDB" id="A0A080Z0X4"/>
<sequence>MGEIIVSERERLDLIQQGDHVFLEAQERLYDAKKQRAVPESKDRVVSTLDTFTVYGSLDEVTELYLNADKKMVLDFSESRELAVLKPDTMQRPLDRTSLRWALSHSPSRLIAKDQDFCYLEIMKPYGTADGRRGWAKVSHSIKHKACPEFRDSQGVDVNRAELLYCGLFFEETDALGVLNATVYYNTKGDTTPSVLMPMVQKARSKRTIELVNHYLKMSNMILKSRKISLTRALQLQGEKRCAACANYLSMWKPKDKCVMCGSYLCDKCTDIVTRNYRVDDAKGQVACFSCSHRRGKKIMLETETGYNDLDSSGNSGSAVKVFTKTHSILESDQQGGLRDGSISSLNSEEQPRWFDDEGKPSLELAQDQQQQQPKPQRQEPPQQKPQRLEPPQQHRPQQMPQQRKLSKQTSTPARSSEFIPHQTFFLPTDQEEQQRRRCNTRVSTRRPAKALDEDFIARRRSRTTGNSRLSSRAKPTGCAPGTVPSKPKESPITFDTPVEEPMDFAPVGNQVGLNLEELNYRMRRYTTNAIPVQPMDWTDQGVRTSTRCHTVDGTRKHERYQQPNRLSARPSAPAFTPAMMDFTKTPSIRYSKQNPCDLSYLASFK</sequence>
<feature type="compositionally biased region" description="Basic and acidic residues" evidence="1">
    <location>
        <begin position="350"/>
        <end position="361"/>
    </location>
</feature>
<feature type="compositionally biased region" description="Low complexity" evidence="1">
    <location>
        <begin position="369"/>
        <end position="403"/>
    </location>
</feature>
<dbReference type="InterPro" id="IPR023393">
    <property type="entry name" value="START-like_dom_sf"/>
</dbReference>
<dbReference type="InterPro" id="IPR052727">
    <property type="entry name" value="Rab4/Rab5_effector"/>
</dbReference>
<dbReference type="EMBL" id="ANJA01003959">
    <property type="protein sequence ID" value="ETO60284.1"/>
    <property type="molecule type" value="Genomic_DNA"/>
</dbReference>
<organism evidence="2 3">
    <name type="scientific">Phytophthora nicotianae P1976</name>
    <dbReference type="NCBI Taxonomy" id="1317066"/>
    <lineage>
        <taxon>Eukaryota</taxon>
        <taxon>Sar</taxon>
        <taxon>Stramenopiles</taxon>
        <taxon>Oomycota</taxon>
        <taxon>Peronosporomycetes</taxon>
        <taxon>Peronosporales</taxon>
        <taxon>Peronosporaceae</taxon>
        <taxon>Phytophthora</taxon>
    </lineage>
</organism>
<evidence type="ECO:0000256" key="1">
    <source>
        <dbReference type="SAM" id="MobiDB-lite"/>
    </source>
</evidence>
<evidence type="ECO:0008006" key="4">
    <source>
        <dbReference type="Google" id="ProtNLM"/>
    </source>
</evidence>
<evidence type="ECO:0000313" key="2">
    <source>
        <dbReference type="EMBL" id="ETO60285.1"/>
    </source>
</evidence>
<feature type="compositionally biased region" description="Basic residues" evidence="1">
    <location>
        <begin position="437"/>
        <end position="449"/>
    </location>
</feature>
<dbReference type="EMBL" id="ANJA01003959">
    <property type="protein sequence ID" value="ETO60285.1"/>
    <property type="molecule type" value="Genomic_DNA"/>
</dbReference>
<dbReference type="OrthoDB" id="156797at2759"/>
<dbReference type="Proteomes" id="UP000028582">
    <property type="component" value="Unassembled WGS sequence"/>
</dbReference>
<name>A0A080Z0X4_PHYNI</name>
<dbReference type="CDD" id="cd00065">
    <property type="entry name" value="FYVE_like_SF"/>
    <property type="match status" value="1"/>
</dbReference>
<evidence type="ECO:0000313" key="3">
    <source>
        <dbReference type="Proteomes" id="UP000028582"/>
    </source>
</evidence>
<reference evidence="2 3" key="1">
    <citation type="submission" date="2013-11" db="EMBL/GenBank/DDBJ databases">
        <title>The Genome Sequence of Phytophthora parasitica P1976.</title>
        <authorList>
            <consortium name="The Broad Institute Genomics Platform"/>
            <person name="Russ C."/>
            <person name="Tyler B."/>
            <person name="Panabieres F."/>
            <person name="Shan W."/>
            <person name="Tripathy S."/>
            <person name="Grunwald N."/>
            <person name="Machado M."/>
            <person name="Johnson C.S."/>
            <person name="Walker B."/>
            <person name="Young S."/>
            <person name="Zeng Q."/>
            <person name="Gargeya S."/>
            <person name="Fitzgerald M."/>
            <person name="Haas B."/>
            <person name="Abouelleil A."/>
            <person name="Allen A.W."/>
            <person name="Alvarado L."/>
            <person name="Arachchi H.M."/>
            <person name="Berlin A.M."/>
            <person name="Chapman S.B."/>
            <person name="Gainer-Dewar J."/>
            <person name="Goldberg J."/>
            <person name="Griggs A."/>
            <person name="Gujja S."/>
            <person name="Hansen M."/>
            <person name="Howarth C."/>
            <person name="Imamovic A."/>
            <person name="Ireland A."/>
            <person name="Larimer J."/>
            <person name="McCowan C."/>
            <person name="Murphy C."/>
            <person name="Pearson M."/>
            <person name="Poon T.W."/>
            <person name="Priest M."/>
            <person name="Roberts A."/>
            <person name="Saif S."/>
            <person name="Shea T."/>
            <person name="Sisk P."/>
            <person name="Sykes S."/>
            <person name="Wortman J."/>
            <person name="Nusbaum C."/>
            <person name="Birren B."/>
        </authorList>
    </citation>
    <scope>NUCLEOTIDE SEQUENCE [LARGE SCALE GENOMIC DNA]</scope>
    <source>
        <strain evidence="2 3">P1976</strain>
    </source>
</reference>
<feature type="region of interest" description="Disordered" evidence="1">
    <location>
        <begin position="331"/>
        <end position="493"/>
    </location>
</feature>